<evidence type="ECO:0008006" key="5">
    <source>
        <dbReference type="Google" id="ProtNLM"/>
    </source>
</evidence>
<evidence type="ECO:0000256" key="2">
    <source>
        <dbReference type="SAM" id="SignalP"/>
    </source>
</evidence>
<reference evidence="3" key="1">
    <citation type="journal article" date="2023" name="Mol. Phylogenet. Evol.">
        <title>Genome-scale phylogeny and comparative genomics of the fungal order Sordariales.</title>
        <authorList>
            <person name="Hensen N."/>
            <person name="Bonometti L."/>
            <person name="Westerberg I."/>
            <person name="Brannstrom I.O."/>
            <person name="Guillou S."/>
            <person name="Cros-Aarteil S."/>
            <person name="Calhoun S."/>
            <person name="Haridas S."/>
            <person name="Kuo A."/>
            <person name="Mondo S."/>
            <person name="Pangilinan J."/>
            <person name="Riley R."/>
            <person name="LaButti K."/>
            <person name="Andreopoulos B."/>
            <person name="Lipzen A."/>
            <person name="Chen C."/>
            <person name="Yan M."/>
            <person name="Daum C."/>
            <person name="Ng V."/>
            <person name="Clum A."/>
            <person name="Steindorff A."/>
            <person name="Ohm R.A."/>
            <person name="Martin F."/>
            <person name="Silar P."/>
            <person name="Natvig D.O."/>
            <person name="Lalanne C."/>
            <person name="Gautier V."/>
            <person name="Ament-Velasquez S.L."/>
            <person name="Kruys A."/>
            <person name="Hutchinson M.I."/>
            <person name="Powell A.J."/>
            <person name="Barry K."/>
            <person name="Miller A.N."/>
            <person name="Grigoriev I.V."/>
            <person name="Debuchy R."/>
            <person name="Gladieux P."/>
            <person name="Hiltunen Thoren M."/>
            <person name="Johannesson H."/>
        </authorList>
    </citation>
    <scope>NUCLEOTIDE SEQUENCE</scope>
    <source>
        <strain evidence="3">CBS 958.72</strain>
    </source>
</reference>
<keyword evidence="4" id="KW-1185">Reference proteome</keyword>
<feature type="signal peptide" evidence="2">
    <location>
        <begin position="1"/>
        <end position="33"/>
    </location>
</feature>
<protein>
    <recommendedName>
        <fullName evidence="5">Secreted protein</fullName>
    </recommendedName>
</protein>
<keyword evidence="2" id="KW-0732">Signal</keyword>
<feature type="compositionally biased region" description="Basic and acidic residues" evidence="1">
    <location>
        <begin position="35"/>
        <end position="50"/>
    </location>
</feature>
<feature type="region of interest" description="Disordered" evidence="1">
    <location>
        <begin position="33"/>
        <end position="55"/>
    </location>
</feature>
<dbReference type="EMBL" id="JAULSN010000001">
    <property type="protein sequence ID" value="KAK3382912.1"/>
    <property type="molecule type" value="Genomic_DNA"/>
</dbReference>
<dbReference type="Proteomes" id="UP001287356">
    <property type="component" value="Unassembled WGS sequence"/>
</dbReference>
<evidence type="ECO:0000256" key="1">
    <source>
        <dbReference type="SAM" id="MobiDB-lite"/>
    </source>
</evidence>
<proteinExistence type="predicted"/>
<reference evidence="3" key="2">
    <citation type="submission" date="2023-06" db="EMBL/GenBank/DDBJ databases">
        <authorList>
            <consortium name="Lawrence Berkeley National Laboratory"/>
            <person name="Haridas S."/>
            <person name="Hensen N."/>
            <person name="Bonometti L."/>
            <person name="Westerberg I."/>
            <person name="Brannstrom I.O."/>
            <person name="Guillou S."/>
            <person name="Cros-Aarteil S."/>
            <person name="Calhoun S."/>
            <person name="Kuo A."/>
            <person name="Mondo S."/>
            <person name="Pangilinan J."/>
            <person name="Riley R."/>
            <person name="Labutti K."/>
            <person name="Andreopoulos B."/>
            <person name="Lipzen A."/>
            <person name="Chen C."/>
            <person name="Yanf M."/>
            <person name="Daum C."/>
            <person name="Ng V."/>
            <person name="Clum A."/>
            <person name="Steindorff A."/>
            <person name="Ohm R."/>
            <person name="Martin F."/>
            <person name="Silar P."/>
            <person name="Natvig D."/>
            <person name="Lalanne C."/>
            <person name="Gautier V."/>
            <person name="Ament-Velasquez S.L."/>
            <person name="Kruys A."/>
            <person name="Hutchinson M.I."/>
            <person name="Powell A.J."/>
            <person name="Barry K."/>
            <person name="Miller A.N."/>
            <person name="Grigoriev I.V."/>
            <person name="Debuchy R."/>
            <person name="Gladieux P."/>
            <person name="Thoren M.H."/>
            <person name="Johannesson H."/>
        </authorList>
    </citation>
    <scope>NUCLEOTIDE SEQUENCE</scope>
    <source>
        <strain evidence="3">CBS 958.72</strain>
    </source>
</reference>
<evidence type="ECO:0000313" key="4">
    <source>
        <dbReference type="Proteomes" id="UP001287356"/>
    </source>
</evidence>
<feature type="chain" id="PRO_5042134346" description="Secreted protein" evidence="2">
    <location>
        <begin position="34"/>
        <end position="86"/>
    </location>
</feature>
<sequence>MRCDARQIGPSCLLCFACLSVCLSLLLFSPSRQIPDPKHGGGDNRGELAKGLRKAGQVNNSEYQIKSRPILPRKAEEKEEETKIIK</sequence>
<comment type="caution">
    <text evidence="3">The sequence shown here is derived from an EMBL/GenBank/DDBJ whole genome shotgun (WGS) entry which is preliminary data.</text>
</comment>
<name>A0AAE0TXB1_9PEZI</name>
<evidence type="ECO:0000313" key="3">
    <source>
        <dbReference type="EMBL" id="KAK3382912.1"/>
    </source>
</evidence>
<organism evidence="3 4">
    <name type="scientific">Lasiosphaeria ovina</name>
    <dbReference type="NCBI Taxonomy" id="92902"/>
    <lineage>
        <taxon>Eukaryota</taxon>
        <taxon>Fungi</taxon>
        <taxon>Dikarya</taxon>
        <taxon>Ascomycota</taxon>
        <taxon>Pezizomycotina</taxon>
        <taxon>Sordariomycetes</taxon>
        <taxon>Sordariomycetidae</taxon>
        <taxon>Sordariales</taxon>
        <taxon>Lasiosphaeriaceae</taxon>
        <taxon>Lasiosphaeria</taxon>
    </lineage>
</organism>
<gene>
    <name evidence="3" type="ORF">B0T24DRAFT_27593</name>
</gene>
<dbReference type="AlphaFoldDB" id="A0AAE0TXB1"/>
<accession>A0AAE0TXB1</accession>